<dbReference type="PANTHER" id="PTHR43095:SF5">
    <property type="entry name" value="XYLULOSE KINASE"/>
    <property type="match status" value="1"/>
</dbReference>
<evidence type="ECO:0000259" key="8">
    <source>
        <dbReference type="Pfam" id="PF00370"/>
    </source>
</evidence>
<dbReference type="HAMAP" id="MF_02220">
    <property type="entry name" value="XylB"/>
    <property type="match status" value="1"/>
</dbReference>
<gene>
    <name evidence="7" type="primary">xylB</name>
    <name evidence="10" type="ORF">FOJ82_07820</name>
</gene>
<dbReference type="Proteomes" id="UP000317638">
    <property type="component" value="Unassembled WGS sequence"/>
</dbReference>
<dbReference type="CDD" id="cd07809">
    <property type="entry name" value="ASKHA_NBD_FGGY_BaXK-like"/>
    <property type="match status" value="1"/>
</dbReference>
<dbReference type="Pfam" id="PF00370">
    <property type="entry name" value="FGGY_N"/>
    <property type="match status" value="1"/>
</dbReference>
<evidence type="ECO:0000256" key="7">
    <source>
        <dbReference type="HAMAP-Rule" id="MF_02220"/>
    </source>
</evidence>
<feature type="binding site" evidence="7">
    <location>
        <begin position="71"/>
        <end position="72"/>
    </location>
    <ligand>
        <name>substrate</name>
    </ligand>
</feature>
<protein>
    <recommendedName>
        <fullName evidence="7">Xylulose kinase</fullName>
        <shortName evidence="7">Xylulokinase</shortName>
        <ecNumber evidence="7">2.7.1.17</ecNumber>
    </recommendedName>
</protein>
<dbReference type="OrthoDB" id="9805576at2"/>
<feature type="domain" description="Carbohydrate kinase FGGY N-terminal" evidence="8">
    <location>
        <begin position="4"/>
        <end position="228"/>
    </location>
</feature>
<evidence type="ECO:0000256" key="2">
    <source>
        <dbReference type="ARBA" id="ARBA00022629"/>
    </source>
</evidence>
<evidence type="ECO:0000256" key="1">
    <source>
        <dbReference type="ARBA" id="ARBA00009156"/>
    </source>
</evidence>
<comment type="catalytic activity">
    <reaction evidence="7">
        <text>D-xylulose + ATP = D-xylulose 5-phosphate + ADP + H(+)</text>
        <dbReference type="Rhea" id="RHEA:10964"/>
        <dbReference type="ChEBI" id="CHEBI:15378"/>
        <dbReference type="ChEBI" id="CHEBI:17140"/>
        <dbReference type="ChEBI" id="CHEBI:30616"/>
        <dbReference type="ChEBI" id="CHEBI:57737"/>
        <dbReference type="ChEBI" id="CHEBI:456216"/>
        <dbReference type="EC" id="2.7.1.17"/>
    </reaction>
</comment>
<evidence type="ECO:0000256" key="5">
    <source>
        <dbReference type="ARBA" id="ARBA00022777"/>
    </source>
</evidence>
<name>A0A553K2R0_9ACTN</name>
<keyword evidence="7" id="KW-0119">Carbohydrate metabolism</keyword>
<dbReference type="InterPro" id="IPR006000">
    <property type="entry name" value="Xylulokinase"/>
</dbReference>
<keyword evidence="3 7" id="KW-0808">Transferase</keyword>
<evidence type="ECO:0000259" key="9">
    <source>
        <dbReference type="Pfam" id="PF02782"/>
    </source>
</evidence>
<dbReference type="InterPro" id="IPR050406">
    <property type="entry name" value="FGGY_Carb_Kinase"/>
</dbReference>
<dbReference type="GO" id="GO:0042732">
    <property type="term" value="P:D-xylose metabolic process"/>
    <property type="evidence" value="ECO:0007669"/>
    <property type="project" value="UniProtKB-KW"/>
</dbReference>
<sequence length="472" mass="48556">MTLVAGIDSSTQSSKVLVCDAATGAVVREGRAKHPDGTEVAPAAWWTALQQAIAEAGGLDDVEAVSVSGQQHGMVCLDSAGDVVRDALLWNDTRSGRAAGELVVELGDGDVVAGRRAWAERIGSVPVASLTVTKLRWLADAEPENLDRVAAVCLPHDWITWKLSGSTDLADLATDRSDASGTGYFDSAANSYLPELLELALRRDPSAIRLPRVAAPNEVVGRLGGSGAALGPGCGDNAGAALGLGLAPGMTSVSLGTSGVVGVVSDTPVKDASGLVAGFADATGRYLPLAVTLNGAQILDAAARVLGVDHDELARLALAAVPDAGGAVLVPYFGGERTPNLPDANAALHGLTYANFSRENLARAAFNGLLTLLAEGMEAIRVHGVDINEVVLTGGAARSAAVQALAPVIFGTDVVVPTPGEYVARGAARQAAWVLAGGDTPPHWEAEGAQRLVAEHDPSILARYREFRQWSE</sequence>
<proteinExistence type="inferred from homology"/>
<accession>A0A553K2R0</accession>
<dbReference type="EC" id="2.7.1.17" evidence="7"/>
<dbReference type="RefSeq" id="WP_143937892.1">
    <property type="nucleotide sequence ID" value="NZ_VKKG01000002.1"/>
</dbReference>
<dbReference type="AlphaFoldDB" id="A0A553K2R0"/>
<keyword evidence="2 7" id="KW-0859">Xylose metabolism</keyword>
<keyword evidence="11" id="KW-1185">Reference proteome</keyword>
<dbReference type="PRINTS" id="PR00301">
    <property type="entry name" value="HEATSHOCK70"/>
</dbReference>
<feature type="active site" description="Proton acceptor" evidence="7">
    <location>
        <position position="236"/>
    </location>
</feature>
<feature type="site" description="Important for activity" evidence="7">
    <location>
        <position position="8"/>
    </location>
</feature>
<comment type="caution">
    <text evidence="10">The sequence shown here is derived from an EMBL/GenBank/DDBJ whole genome shotgun (WGS) entry which is preliminary data.</text>
</comment>
<dbReference type="GO" id="GO:0005524">
    <property type="term" value="F:ATP binding"/>
    <property type="evidence" value="ECO:0007669"/>
    <property type="project" value="UniProtKB-UniRule"/>
</dbReference>
<dbReference type="InterPro" id="IPR000577">
    <property type="entry name" value="Carb_kinase_FGGY"/>
</dbReference>
<dbReference type="SUPFAM" id="SSF53067">
    <property type="entry name" value="Actin-like ATPase domain"/>
    <property type="match status" value="2"/>
</dbReference>
<keyword evidence="4 7" id="KW-0547">Nucleotide-binding</keyword>
<dbReference type="InterPro" id="IPR018484">
    <property type="entry name" value="FGGY_N"/>
</dbReference>
<reference evidence="10 11" key="1">
    <citation type="submission" date="2019-07" db="EMBL/GenBank/DDBJ databases">
        <authorList>
            <person name="Zhou L.-Y."/>
        </authorList>
    </citation>
    <scope>NUCLEOTIDE SEQUENCE [LARGE SCALE GENOMIC DNA]</scope>
    <source>
        <strain evidence="10 11">YIM 101269</strain>
    </source>
</reference>
<evidence type="ECO:0000256" key="3">
    <source>
        <dbReference type="ARBA" id="ARBA00022679"/>
    </source>
</evidence>
<comment type="function">
    <text evidence="7">Catalyzes the phosphorylation of D-xylulose to D-xylulose 5-phosphate.</text>
</comment>
<evidence type="ECO:0000256" key="4">
    <source>
        <dbReference type="ARBA" id="ARBA00022741"/>
    </source>
</evidence>
<feature type="domain" description="Carbohydrate kinase FGGY C-terminal" evidence="9">
    <location>
        <begin position="252"/>
        <end position="433"/>
    </location>
</feature>
<comment type="similarity">
    <text evidence="1 7">Belongs to the FGGY kinase family.</text>
</comment>
<evidence type="ECO:0000313" key="11">
    <source>
        <dbReference type="Proteomes" id="UP000317638"/>
    </source>
</evidence>
<keyword evidence="5 7" id="KW-0418">Kinase</keyword>
<evidence type="ECO:0000256" key="6">
    <source>
        <dbReference type="ARBA" id="ARBA00022840"/>
    </source>
</evidence>
<dbReference type="GO" id="GO:0005998">
    <property type="term" value="P:xylulose catabolic process"/>
    <property type="evidence" value="ECO:0007669"/>
    <property type="project" value="UniProtKB-UniRule"/>
</dbReference>
<keyword evidence="6 7" id="KW-0067">ATP-binding</keyword>
<dbReference type="InterPro" id="IPR018485">
    <property type="entry name" value="FGGY_C"/>
</dbReference>
<dbReference type="InterPro" id="IPR043129">
    <property type="entry name" value="ATPase_NBD"/>
</dbReference>
<organism evidence="10 11">
    <name type="scientific">Tessaracoccus rhinocerotis</name>
    <dbReference type="NCBI Taxonomy" id="1689449"/>
    <lineage>
        <taxon>Bacteria</taxon>
        <taxon>Bacillati</taxon>
        <taxon>Actinomycetota</taxon>
        <taxon>Actinomycetes</taxon>
        <taxon>Propionibacteriales</taxon>
        <taxon>Propionibacteriaceae</taxon>
        <taxon>Tessaracoccus</taxon>
    </lineage>
</organism>
<evidence type="ECO:0000313" key="10">
    <source>
        <dbReference type="EMBL" id="TRY19000.1"/>
    </source>
</evidence>
<dbReference type="Pfam" id="PF02782">
    <property type="entry name" value="FGGY_C"/>
    <property type="match status" value="1"/>
</dbReference>
<dbReference type="PANTHER" id="PTHR43095">
    <property type="entry name" value="SUGAR KINASE"/>
    <property type="match status" value="1"/>
</dbReference>
<dbReference type="PIRSF" id="PIRSF000538">
    <property type="entry name" value="GlpK"/>
    <property type="match status" value="1"/>
</dbReference>
<dbReference type="Gene3D" id="3.30.420.40">
    <property type="match status" value="2"/>
</dbReference>
<dbReference type="EMBL" id="VKKG01000002">
    <property type="protein sequence ID" value="TRY19000.1"/>
    <property type="molecule type" value="Genomic_DNA"/>
</dbReference>
<dbReference type="GO" id="GO:0004856">
    <property type="term" value="F:D-xylulokinase activity"/>
    <property type="evidence" value="ECO:0007669"/>
    <property type="project" value="UniProtKB-UniRule"/>
</dbReference>